<dbReference type="NCBIfam" id="TIGR04056">
    <property type="entry name" value="OMP_RagA_SusC"/>
    <property type="match status" value="1"/>
</dbReference>
<dbReference type="Gene3D" id="2.40.170.20">
    <property type="entry name" value="TonB-dependent receptor, beta-barrel domain"/>
    <property type="match status" value="1"/>
</dbReference>
<organism evidence="10 11">
    <name type="scientific">Pontibacter ummariensis</name>
    <dbReference type="NCBI Taxonomy" id="1610492"/>
    <lineage>
        <taxon>Bacteria</taxon>
        <taxon>Pseudomonadati</taxon>
        <taxon>Bacteroidota</taxon>
        <taxon>Cytophagia</taxon>
        <taxon>Cytophagales</taxon>
        <taxon>Hymenobacteraceae</taxon>
        <taxon>Pontibacter</taxon>
    </lineage>
</organism>
<dbReference type="RefSeq" id="WP_089320462.1">
    <property type="nucleotide sequence ID" value="NZ_FZOQ01000017.1"/>
</dbReference>
<evidence type="ECO:0000259" key="9">
    <source>
        <dbReference type="Pfam" id="PF07715"/>
    </source>
</evidence>
<evidence type="ECO:0000256" key="8">
    <source>
        <dbReference type="SAM" id="SignalP"/>
    </source>
</evidence>
<proteinExistence type="inferred from homology"/>
<dbReference type="InterPro" id="IPR036942">
    <property type="entry name" value="Beta-barrel_TonB_sf"/>
</dbReference>
<dbReference type="InterPro" id="IPR039426">
    <property type="entry name" value="TonB-dep_rcpt-like"/>
</dbReference>
<keyword evidence="8" id="KW-0732">Signal</keyword>
<keyword evidence="11" id="KW-1185">Reference proteome</keyword>
<sequence>MKRVLLLLCLLGFMLPVLAQQTLSGRVVSAADSSPLPGATVKLKDSNAGVTTNAEGFFSLPVSKDKLVLVVSFVGFAHREVPVNLPLEEPLVIALSEDDRNLQEVVVSTGYQNIPQERATGSFTQVSNATLNEQVGPDVLSRLESVANGVTVDRAGLEDQLMVRGLSSINGPRSPLIVVDNFPYEGDIRNINPNDVESVTILKDAAATSIWGARAGNGVIVITTKKGRFHQPLTATINANVTLSAKPDLSYLRQMSSSDFIDVEQFLFDNDYYSFMIGGYGYPVLSPVVELLDKKEKGTLPADEVEARINALRNIDVRDDYERYIYQRALRQQYALNLQSGSDVLAWSLSAGYDRNVDQLAAQYDRLNLRFQTTIRPAKGLTVTTGAYYTQSERTGGKPGYGEIGQANYYIYPYARFANENGSPLPVARDYSQSYKDTAGGGNLLDWNLYPLEDHKHVQDTRDVQDVLANLGVTYRWKHGLSAEVKYQYERQQSARRLLQDEGSYYTRNLINRYTLLDPETGAYKYTIPRGAILDRTQSLLESQNLRGQLNFDRNWDRHILSVIAGAEVRSALTVGYTSRLYGYRPDNLTFGSVDYTIPYPDLVTGAERYIPNMADEDEVLNRFVSQYANAAYTYGGRYTLSASARRDASNLFGLRTNDLWTPLWSTGLAWDVSREPFYKLGFLPYLKLRSTYGFSGNTNPAFTAVSTITYPASSPYTQMPYARFSTFANPDLTWETVGMWNTGLDFAIRGNRLSGSIEYYQKKAHDLFAMYPVDYTTGVGDQVMRNVAELSGHGIDVALNSINLDGAFQWTTQLNFSHSKDEITDYYLGTPLAYNLVTPGYLVTGIEGKPAYSLYSFKWAGLDPQTGDPLGYLDGEVSSDYFSINYGEANLDDLVYHGSAIPTFFGSLGNTFSWKGFSLTARLSWKLGYFFRANSISYSTLYSSWGGHSDFAQRWQKPGDEQHTNVPSMTYPDNFARDSFYAGSEVLVEKGDHIRLQYVSASYTLPAKGTKQGALKDGQVYLNLSNLGILWRANSRGLDPDRYNFNALPDPQSISLGFRATF</sequence>
<dbReference type="GO" id="GO:0009279">
    <property type="term" value="C:cell outer membrane"/>
    <property type="evidence" value="ECO:0007669"/>
    <property type="project" value="UniProtKB-SubCell"/>
</dbReference>
<dbReference type="PROSITE" id="PS52016">
    <property type="entry name" value="TONB_DEPENDENT_REC_3"/>
    <property type="match status" value="1"/>
</dbReference>
<evidence type="ECO:0000256" key="2">
    <source>
        <dbReference type="ARBA" id="ARBA00022448"/>
    </source>
</evidence>
<comment type="similarity">
    <text evidence="7">Belongs to the TonB-dependent receptor family.</text>
</comment>
<feature type="domain" description="TonB-dependent receptor plug" evidence="9">
    <location>
        <begin position="116"/>
        <end position="219"/>
    </location>
</feature>
<feature type="signal peptide" evidence="8">
    <location>
        <begin position="1"/>
        <end position="19"/>
    </location>
</feature>
<dbReference type="AlphaFoldDB" id="A0A239IDK6"/>
<dbReference type="SUPFAM" id="SSF56935">
    <property type="entry name" value="Porins"/>
    <property type="match status" value="1"/>
</dbReference>
<keyword evidence="5 7" id="KW-0472">Membrane</keyword>
<evidence type="ECO:0000256" key="4">
    <source>
        <dbReference type="ARBA" id="ARBA00022692"/>
    </source>
</evidence>
<evidence type="ECO:0000313" key="11">
    <source>
        <dbReference type="Proteomes" id="UP000198432"/>
    </source>
</evidence>
<name>A0A239IDK6_9BACT</name>
<dbReference type="Gene3D" id="2.60.40.1120">
    <property type="entry name" value="Carboxypeptidase-like, regulatory domain"/>
    <property type="match status" value="1"/>
</dbReference>
<accession>A0A239IDK6</accession>
<evidence type="ECO:0000256" key="7">
    <source>
        <dbReference type="PROSITE-ProRule" id="PRU01360"/>
    </source>
</evidence>
<keyword evidence="6 7" id="KW-0998">Cell outer membrane</keyword>
<feature type="chain" id="PRO_5012851025" evidence="8">
    <location>
        <begin position="20"/>
        <end position="1063"/>
    </location>
</feature>
<reference evidence="11" key="1">
    <citation type="submission" date="2017-06" db="EMBL/GenBank/DDBJ databases">
        <authorList>
            <person name="Varghese N."/>
            <person name="Submissions S."/>
        </authorList>
    </citation>
    <scope>NUCLEOTIDE SEQUENCE [LARGE SCALE GENOMIC DNA]</scope>
    <source>
        <strain evidence="11">NKM1</strain>
    </source>
</reference>
<dbReference type="InterPro" id="IPR008969">
    <property type="entry name" value="CarboxyPept-like_regulatory"/>
</dbReference>
<dbReference type="Gene3D" id="2.170.130.10">
    <property type="entry name" value="TonB-dependent receptor, plug domain"/>
    <property type="match status" value="1"/>
</dbReference>
<evidence type="ECO:0000256" key="1">
    <source>
        <dbReference type="ARBA" id="ARBA00004571"/>
    </source>
</evidence>
<protein>
    <submittedName>
        <fullName evidence="10">TonB-linked outer membrane protein, SusC/RagA family</fullName>
    </submittedName>
</protein>
<keyword evidence="2 7" id="KW-0813">Transport</keyword>
<evidence type="ECO:0000256" key="5">
    <source>
        <dbReference type="ARBA" id="ARBA00023136"/>
    </source>
</evidence>
<comment type="subcellular location">
    <subcellularLocation>
        <location evidence="1 7">Cell outer membrane</location>
        <topology evidence="1 7">Multi-pass membrane protein</topology>
    </subcellularLocation>
</comment>
<dbReference type="Pfam" id="PF07715">
    <property type="entry name" value="Plug"/>
    <property type="match status" value="1"/>
</dbReference>
<evidence type="ECO:0000256" key="3">
    <source>
        <dbReference type="ARBA" id="ARBA00022452"/>
    </source>
</evidence>
<keyword evidence="3 7" id="KW-1134">Transmembrane beta strand</keyword>
<dbReference type="InterPro" id="IPR023997">
    <property type="entry name" value="TonB-dep_OMP_SusC/RagA_CS"/>
</dbReference>
<dbReference type="SUPFAM" id="SSF49464">
    <property type="entry name" value="Carboxypeptidase regulatory domain-like"/>
    <property type="match status" value="1"/>
</dbReference>
<dbReference type="InterPro" id="IPR012910">
    <property type="entry name" value="Plug_dom"/>
</dbReference>
<dbReference type="EMBL" id="FZOQ01000017">
    <property type="protein sequence ID" value="SNS91846.1"/>
    <property type="molecule type" value="Genomic_DNA"/>
</dbReference>
<dbReference type="Pfam" id="PF13715">
    <property type="entry name" value="CarbopepD_reg_2"/>
    <property type="match status" value="1"/>
</dbReference>
<gene>
    <name evidence="10" type="ORF">SAMN06296052_11711</name>
</gene>
<evidence type="ECO:0000256" key="6">
    <source>
        <dbReference type="ARBA" id="ARBA00023237"/>
    </source>
</evidence>
<evidence type="ECO:0000313" key="10">
    <source>
        <dbReference type="EMBL" id="SNS91846.1"/>
    </source>
</evidence>
<dbReference type="NCBIfam" id="TIGR04057">
    <property type="entry name" value="SusC_RagA_signa"/>
    <property type="match status" value="1"/>
</dbReference>
<dbReference type="OrthoDB" id="9768177at2"/>
<dbReference type="InterPro" id="IPR023996">
    <property type="entry name" value="TonB-dep_OMP_SusC/RagA"/>
</dbReference>
<dbReference type="Proteomes" id="UP000198432">
    <property type="component" value="Unassembled WGS sequence"/>
</dbReference>
<dbReference type="InterPro" id="IPR037066">
    <property type="entry name" value="Plug_dom_sf"/>
</dbReference>
<keyword evidence="4 7" id="KW-0812">Transmembrane</keyword>